<dbReference type="Pfam" id="PF07686">
    <property type="entry name" value="V-set"/>
    <property type="match status" value="1"/>
</dbReference>
<dbReference type="InterPro" id="IPR013106">
    <property type="entry name" value="Ig_V-set"/>
</dbReference>
<comment type="subcellular location">
    <subcellularLocation>
        <location evidence="1">Cell membrane</location>
    </subcellularLocation>
</comment>
<dbReference type="AlphaFoldDB" id="A0A670JEY4"/>
<sequence length="112" mass="11993">EKSLAREKELIKQASSAIAFDGAAYNLICNLSSVSTEMIQLYQQFPGQGPRYLAGAYPGETEDTANPKGKLHFAKDKTSSTFSFSRVTLADAAVYFCALSDTVCSGGTVAMH</sequence>
<evidence type="ECO:0000256" key="2">
    <source>
        <dbReference type="ARBA" id="ARBA00022475"/>
    </source>
</evidence>
<dbReference type="Gene3D" id="2.60.40.10">
    <property type="entry name" value="Immunoglobulins"/>
    <property type="match status" value="1"/>
</dbReference>
<name>A0A670JEY4_PODMU</name>
<reference evidence="9" key="3">
    <citation type="submission" date="2025-09" db="UniProtKB">
        <authorList>
            <consortium name="Ensembl"/>
        </authorList>
    </citation>
    <scope>IDENTIFICATION</scope>
</reference>
<dbReference type="InterPro" id="IPR013783">
    <property type="entry name" value="Ig-like_fold"/>
</dbReference>
<evidence type="ECO:0000259" key="8">
    <source>
        <dbReference type="Pfam" id="PF07686"/>
    </source>
</evidence>
<dbReference type="PANTHER" id="PTHR19433:SF111">
    <property type="entry name" value="T CELL RECEPTOR ALPHA VARIABLE 4"/>
    <property type="match status" value="1"/>
</dbReference>
<keyword evidence="2" id="KW-1003">Cell membrane</keyword>
<dbReference type="GO" id="GO:0002376">
    <property type="term" value="P:immune system process"/>
    <property type="evidence" value="ECO:0007669"/>
    <property type="project" value="UniProtKB-KW"/>
</dbReference>
<reference evidence="9 10" key="1">
    <citation type="journal article" date="2019" name="Proc. Natl. Acad. Sci. U.S.A.">
        <title>Regulatory changes in pterin and carotenoid genes underlie balanced color polymorphisms in the wall lizard.</title>
        <authorList>
            <person name="Andrade P."/>
            <person name="Pinho C."/>
            <person name="Perez I de Lanuza G."/>
            <person name="Afonso S."/>
            <person name="Brejcha J."/>
            <person name="Rubin C.J."/>
            <person name="Wallerman O."/>
            <person name="Pereira P."/>
            <person name="Sabatino S.J."/>
            <person name="Bellati A."/>
            <person name="Pellitteri-Rosa D."/>
            <person name="Bosakova Z."/>
            <person name="Bunikis I."/>
            <person name="Carretero M.A."/>
            <person name="Feiner N."/>
            <person name="Marsik P."/>
            <person name="Pauperio F."/>
            <person name="Salvi D."/>
            <person name="Soler L."/>
            <person name="While G.M."/>
            <person name="Uller T."/>
            <person name="Font E."/>
            <person name="Andersson L."/>
            <person name="Carneiro M."/>
        </authorList>
    </citation>
    <scope>NUCLEOTIDE SEQUENCE</scope>
</reference>
<evidence type="ECO:0000256" key="1">
    <source>
        <dbReference type="ARBA" id="ARBA00004236"/>
    </source>
</evidence>
<dbReference type="GeneTree" id="ENSGT00990000208783"/>
<keyword evidence="6" id="KW-1015">Disulfide bond</keyword>
<dbReference type="SUPFAM" id="SSF48726">
    <property type="entry name" value="Immunoglobulin"/>
    <property type="match status" value="1"/>
</dbReference>
<protein>
    <recommendedName>
        <fullName evidence="8">Immunoglobulin V-set domain-containing protein</fullName>
    </recommendedName>
</protein>
<evidence type="ECO:0000256" key="6">
    <source>
        <dbReference type="ARBA" id="ARBA00023157"/>
    </source>
</evidence>
<reference evidence="9" key="2">
    <citation type="submission" date="2025-08" db="UniProtKB">
        <authorList>
            <consortium name="Ensembl"/>
        </authorList>
    </citation>
    <scope>IDENTIFICATION</scope>
</reference>
<dbReference type="InterPro" id="IPR052051">
    <property type="entry name" value="TCR_complex_component"/>
</dbReference>
<dbReference type="Ensembl" id="ENSPMRT00000023033.1">
    <property type="protein sequence ID" value="ENSPMRP00000021702.1"/>
    <property type="gene ID" value="ENSPMRG00000014093.1"/>
</dbReference>
<evidence type="ECO:0000256" key="4">
    <source>
        <dbReference type="ARBA" id="ARBA00022859"/>
    </source>
</evidence>
<dbReference type="Proteomes" id="UP000472272">
    <property type="component" value="Chromosome 13"/>
</dbReference>
<accession>A0A670JEY4</accession>
<dbReference type="InterPro" id="IPR036179">
    <property type="entry name" value="Ig-like_dom_sf"/>
</dbReference>
<evidence type="ECO:0000256" key="5">
    <source>
        <dbReference type="ARBA" id="ARBA00023136"/>
    </source>
</evidence>
<proteinExistence type="predicted"/>
<keyword evidence="10" id="KW-1185">Reference proteome</keyword>
<evidence type="ECO:0000256" key="7">
    <source>
        <dbReference type="ARBA" id="ARBA00023180"/>
    </source>
</evidence>
<dbReference type="OMA" id="AVYHCIL"/>
<dbReference type="PANTHER" id="PTHR19433">
    <property type="entry name" value="T-CELL RECEPTOR ALPHA CHAIN V REGION-RELATED"/>
    <property type="match status" value="1"/>
</dbReference>
<evidence type="ECO:0000313" key="10">
    <source>
        <dbReference type="Proteomes" id="UP000472272"/>
    </source>
</evidence>
<evidence type="ECO:0000313" key="9">
    <source>
        <dbReference type="Ensembl" id="ENSPMRP00000021702.1"/>
    </source>
</evidence>
<keyword evidence="7" id="KW-0325">Glycoprotein</keyword>
<keyword evidence="5" id="KW-0472">Membrane</keyword>
<feature type="domain" description="Immunoglobulin V-set" evidence="8">
    <location>
        <begin position="22"/>
        <end position="99"/>
    </location>
</feature>
<dbReference type="GO" id="GO:0009617">
    <property type="term" value="P:response to bacterium"/>
    <property type="evidence" value="ECO:0007669"/>
    <property type="project" value="TreeGrafter"/>
</dbReference>
<keyword evidence="4" id="KW-0391">Immunity</keyword>
<organism evidence="9 10">
    <name type="scientific">Podarcis muralis</name>
    <name type="common">Wall lizard</name>
    <name type="synonym">Lacerta muralis</name>
    <dbReference type="NCBI Taxonomy" id="64176"/>
    <lineage>
        <taxon>Eukaryota</taxon>
        <taxon>Metazoa</taxon>
        <taxon>Chordata</taxon>
        <taxon>Craniata</taxon>
        <taxon>Vertebrata</taxon>
        <taxon>Euteleostomi</taxon>
        <taxon>Lepidosauria</taxon>
        <taxon>Squamata</taxon>
        <taxon>Bifurcata</taxon>
        <taxon>Unidentata</taxon>
        <taxon>Episquamata</taxon>
        <taxon>Laterata</taxon>
        <taxon>Lacertibaenia</taxon>
        <taxon>Lacertidae</taxon>
        <taxon>Podarcis</taxon>
    </lineage>
</organism>
<evidence type="ECO:0000256" key="3">
    <source>
        <dbReference type="ARBA" id="ARBA00022729"/>
    </source>
</evidence>
<keyword evidence="3" id="KW-0732">Signal</keyword>
<dbReference type="GO" id="GO:0005886">
    <property type="term" value="C:plasma membrane"/>
    <property type="evidence" value="ECO:0007669"/>
    <property type="project" value="UniProtKB-SubCell"/>
</dbReference>